<accession>A0A448ZKY7</accession>
<dbReference type="EMBL" id="CAACVS010000464">
    <property type="protein sequence ID" value="VEU42675.1"/>
    <property type="molecule type" value="Genomic_DNA"/>
</dbReference>
<dbReference type="AlphaFoldDB" id="A0A448ZKY7"/>
<evidence type="ECO:0000313" key="2">
    <source>
        <dbReference type="EMBL" id="VEU42675.1"/>
    </source>
</evidence>
<keyword evidence="1" id="KW-1133">Transmembrane helix</keyword>
<proteinExistence type="predicted"/>
<name>A0A448ZKY7_9STRA</name>
<keyword evidence="1" id="KW-0472">Membrane</keyword>
<protein>
    <submittedName>
        <fullName evidence="2">Uncharacterized protein</fullName>
    </submittedName>
</protein>
<keyword evidence="1" id="KW-0812">Transmembrane</keyword>
<sequence>MIASTFRLPIVVLMYFLSFQLGISSAFVAIPTALLYQTVPTYIEGKRKKEFDLNSKFIPDADDTIRVRIWRALSSKFGEEVSLKELGAMVGERRMGELRSHLQHVEKQSRTLRNKSAEWKERRGLTGTKFERDSKIRIQIRRGKKNMLSIKLC</sequence>
<evidence type="ECO:0000313" key="3">
    <source>
        <dbReference type="Proteomes" id="UP000291116"/>
    </source>
</evidence>
<gene>
    <name evidence="2" type="ORF">PSNMU_V1.4_AUG-EV-PASAV3_0096540</name>
</gene>
<organism evidence="2 3">
    <name type="scientific">Pseudo-nitzschia multistriata</name>
    <dbReference type="NCBI Taxonomy" id="183589"/>
    <lineage>
        <taxon>Eukaryota</taxon>
        <taxon>Sar</taxon>
        <taxon>Stramenopiles</taxon>
        <taxon>Ochrophyta</taxon>
        <taxon>Bacillariophyta</taxon>
        <taxon>Bacillariophyceae</taxon>
        <taxon>Bacillariophycidae</taxon>
        <taxon>Bacillariales</taxon>
        <taxon>Bacillariaceae</taxon>
        <taxon>Pseudo-nitzschia</taxon>
    </lineage>
</organism>
<dbReference type="Proteomes" id="UP000291116">
    <property type="component" value="Unassembled WGS sequence"/>
</dbReference>
<feature type="transmembrane region" description="Helical" evidence="1">
    <location>
        <begin position="12"/>
        <end position="39"/>
    </location>
</feature>
<dbReference type="OrthoDB" id="47252at2759"/>
<evidence type="ECO:0000256" key="1">
    <source>
        <dbReference type="SAM" id="Phobius"/>
    </source>
</evidence>
<keyword evidence="3" id="KW-1185">Reference proteome</keyword>
<reference evidence="2 3" key="1">
    <citation type="submission" date="2019-01" db="EMBL/GenBank/DDBJ databases">
        <authorList>
            <person name="Ferrante I. M."/>
        </authorList>
    </citation>
    <scope>NUCLEOTIDE SEQUENCE [LARGE SCALE GENOMIC DNA]</scope>
    <source>
        <strain evidence="2 3">B856</strain>
    </source>
</reference>